<keyword evidence="2" id="KW-1185">Reference proteome</keyword>
<evidence type="ECO:0000313" key="2">
    <source>
        <dbReference type="Proteomes" id="UP000593565"/>
    </source>
</evidence>
<accession>A0A7J6B0N4</accession>
<reference evidence="1 2" key="1">
    <citation type="submission" date="2020-02" db="EMBL/GenBank/DDBJ databases">
        <title>A chromosome-scale genome assembly of the black bullhead catfish (Ameiurus melas).</title>
        <authorList>
            <person name="Wen M."/>
            <person name="Zham M."/>
            <person name="Cabau C."/>
            <person name="Klopp C."/>
            <person name="Donnadieu C."/>
            <person name="Roques C."/>
            <person name="Bouchez O."/>
            <person name="Lampietro C."/>
            <person name="Jouanno E."/>
            <person name="Herpin A."/>
            <person name="Louis A."/>
            <person name="Berthelot C."/>
            <person name="Parey E."/>
            <person name="Roest-Crollius H."/>
            <person name="Braasch I."/>
            <person name="Postlethwait J."/>
            <person name="Robinson-Rechavi M."/>
            <person name="Echchiki A."/>
            <person name="Begum T."/>
            <person name="Montfort J."/>
            <person name="Schartl M."/>
            <person name="Bobe J."/>
            <person name="Guiguen Y."/>
        </authorList>
    </citation>
    <scope>NUCLEOTIDE SEQUENCE [LARGE SCALE GENOMIC DNA]</scope>
    <source>
        <strain evidence="1">M_S1</strain>
        <tissue evidence="1">Blood</tissue>
    </source>
</reference>
<dbReference type="AlphaFoldDB" id="A0A7J6B0N4"/>
<proteinExistence type="predicted"/>
<dbReference type="EMBL" id="JAAGNN010000005">
    <property type="protein sequence ID" value="KAF4088692.1"/>
    <property type="molecule type" value="Genomic_DNA"/>
</dbReference>
<evidence type="ECO:0000313" key="1">
    <source>
        <dbReference type="EMBL" id="KAF4088692.1"/>
    </source>
</evidence>
<organism evidence="1 2">
    <name type="scientific">Ameiurus melas</name>
    <name type="common">Black bullhead</name>
    <name type="synonym">Silurus melas</name>
    <dbReference type="NCBI Taxonomy" id="219545"/>
    <lineage>
        <taxon>Eukaryota</taxon>
        <taxon>Metazoa</taxon>
        <taxon>Chordata</taxon>
        <taxon>Craniata</taxon>
        <taxon>Vertebrata</taxon>
        <taxon>Euteleostomi</taxon>
        <taxon>Actinopterygii</taxon>
        <taxon>Neopterygii</taxon>
        <taxon>Teleostei</taxon>
        <taxon>Ostariophysi</taxon>
        <taxon>Siluriformes</taxon>
        <taxon>Ictaluridae</taxon>
        <taxon>Ameiurus</taxon>
    </lineage>
</organism>
<comment type="caution">
    <text evidence="1">The sequence shown here is derived from an EMBL/GenBank/DDBJ whole genome shotgun (WGS) entry which is preliminary data.</text>
</comment>
<name>A0A7J6B0N4_AMEME</name>
<sequence length="92" mass="10344">MFMFYVVVPVRELHKSCLTSDGEKVIQFLNTWRRTLTDHGEFIRRTAEVVSLRGGVAQLHRGLAALEHRRSSAHFHTALPGAGSVHPQPGRN</sequence>
<gene>
    <name evidence="1" type="ORF">AMELA_G00057560</name>
</gene>
<protein>
    <submittedName>
        <fullName evidence="1">Uncharacterized protein</fullName>
    </submittedName>
</protein>
<dbReference type="Proteomes" id="UP000593565">
    <property type="component" value="Unassembled WGS sequence"/>
</dbReference>